<dbReference type="WBParaSite" id="BTMF_0001411001-mRNA-1">
    <property type="protein sequence ID" value="BTMF_0001411001-mRNA-1"/>
    <property type="gene ID" value="BTMF_0001411001"/>
</dbReference>
<organism evidence="1">
    <name type="scientific">Brugia timori</name>
    <dbReference type="NCBI Taxonomy" id="42155"/>
    <lineage>
        <taxon>Eukaryota</taxon>
        <taxon>Metazoa</taxon>
        <taxon>Ecdysozoa</taxon>
        <taxon>Nematoda</taxon>
        <taxon>Chromadorea</taxon>
        <taxon>Rhabditida</taxon>
        <taxon>Spirurina</taxon>
        <taxon>Spiruromorpha</taxon>
        <taxon>Filarioidea</taxon>
        <taxon>Onchocercidae</taxon>
        <taxon>Brugia</taxon>
    </lineage>
</organism>
<proteinExistence type="predicted"/>
<accession>A0A0R3R270</accession>
<reference evidence="1" key="1">
    <citation type="submission" date="2017-02" db="UniProtKB">
        <authorList>
            <consortium name="WormBaseParasite"/>
        </authorList>
    </citation>
    <scope>IDENTIFICATION</scope>
</reference>
<name>A0A0R3R270_9BILA</name>
<protein>
    <submittedName>
        <fullName evidence="1">NADH dehydrogenase subunit 1</fullName>
    </submittedName>
</protein>
<dbReference type="AlphaFoldDB" id="A0A0R3R270"/>
<sequence length="32" mass="3783">LMEMKTSTIYFFLKLLLPFFFTSVSNPIIQVL</sequence>
<evidence type="ECO:0000313" key="1">
    <source>
        <dbReference type="WBParaSite" id="BTMF_0001411001-mRNA-1"/>
    </source>
</evidence>